<organism evidence="2 3">
    <name type="scientific">Vespula pensylvanica</name>
    <name type="common">Western yellow jacket</name>
    <name type="synonym">Wasp</name>
    <dbReference type="NCBI Taxonomy" id="30213"/>
    <lineage>
        <taxon>Eukaryota</taxon>
        <taxon>Metazoa</taxon>
        <taxon>Ecdysozoa</taxon>
        <taxon>Arthropoda</taxon>
        <taxon>Hexapoda</taxon>
        <taxon>Insecta</taxon>
        <taxon>Pterygota</taxon>
        <taxon>Neoptera</taxon>
        <taxon>Endopterygota</taxon>
        <taxon>Hymenoptera</taxon>
        <taxon>Apocrita</taxon>
        <taxon>Aculeata</taxon>
        <taxon>Vespoidea</taxon>
        <taxon>Vespidae</taxon>
        <taxon>Vespinae</taxon>
        <taxon>Vespula</taxon>
    </lineage>
</organism>
<evidence type="ECO:0000313" key="3">
    <source>
        <dbReference type="Proteomes" id="UP000600918"/>
    </source>
</evidence>
<feature type="compositionally biased region" description="Acidic residues" evidence="1">
    <location>
        <begin position="43"/>
        <end position="56"/>
    </location>
</feature>
<sequence length="89" mass="9444">MREGRCAHAHAVIAVRGCAIVRTVGIFVVTSLRPDFRGVGPLSEEEEEGGEEEEEKGIELGIRGGGGGGGGRRRRGRGRGVETNTNTNR</sequence>
<accession>A0A834U4V5</accession>
<reference evidence="2" key="1">
    <citation type="journal article" date="2020" name="G3 (Bethesda)">
        <title>High-Quality Assemblies for Three Invasive Social Wasps from the &lt;i&gt;Vespula&lt;/i&gt; Genus.</title>
        <authorList>
            <person name="Harrop T.W.R."/>
            <person name="Guhlin J."/>
            <person name="McLaughlin G.M."/>
            <person name="Permina E."/>
            <person name="Stockwell P."/>
            <person name="Gilligan J."/>
            <person name="Le Lec M.F."/>
            <person name="Gruber M.A.M."/>
            <person name="Quinn O."/>
            <person name="Lovegrove M."/>
            <person name="Duncan E.J."/>
            <person name="Remnant E.J."/>
            <person name="Van Eeckhoven J."/>
            <person name="Graham B."/>
            <person name="Knapp R.A."/>
            <person name="Langford K.W."/>
            <person name="Kronenberg Z."/>
            <person name="Press M.O."/>
            <person name="Eacker S.M."/>
            <person name="Wilson-Rankin E.E."/>
            <person name="Purcell J."/>
            <person name="Lester P.J."/>
            <person name="Dearden P.K."/>
        </authorList>
    </citation>
    <scope>NUCLEOTIDE SEQUENCE</scope>
    <source>
        <strain evidence="2">Volc-1</strain>
    </source>
</reference>
<dbReference type="AlphaFoldDB" id="A0A834U4V5"/>
<evidence type="ECO:0000313" key="2">
    <source>
        <dbReference type="EMBL" id="KAF7416655.1"/>
    </source>
</evidence>
<dbReference type="Proteomes" id="UP000600918">
    <property type="component" value="Unassembled WGS sequence"/>
</dbReference>
<feature type="region of interest" description="Disordered" evidence="1">
    <location>
        <begin position="37"/>
        <end position="89"/>
    </location>
</feature>
<name>A0A834U4V5_VESPE</name>
<gene>
    <name evidence="2" type="ORF">H0235_011186</name>
</gene>
<protein>
    <submittedName>
        <fullName evidence="2">Uncharacterized protein</fullName>
    </submittedName>
</protein>
<evidence type="ECO:0000256" key="1">
    <source>
        <dbReference type="SAM" id="MobiDB-lite"/>
    </source>
</evidence>
<comment type="caution">
    <text evidence="2">The sequence shown here is derived from an EMBL/GenBank/DDBJ whole genome shotgun (WGS) entry which is preliminary data.</text>
</comment>
<dbReference type="EMBL" id="JACSDY010000010">
    <property type="protein sequence ID" value="KAF7416655.1"/>
    <property type="molecule type" value="Genomic_DNA"/>
</dbReference>
<proteinExistence type="predicted"/>
<keyword evidence="3" id="KW-1185">Reference proteome</keyword>